<evidence type="ECO:0000313" key="1">
    <source>
        <dbReference type="EMBL" id="UQN30461.1"/>
    </source>
</evidence>
<protein>
    <submittedName>
        <fullName evidence="1">Uncharacterized protein</fullName>
    </submittedName>
</protein>
<dbReference type="EMBL" id="CP097218">
    <property type="protein sequence ID" value="UQN30461.1"/>
    <property type="molecule type" value="Genomic_DNA"/>
</dbReference>
<gene>
    <name evidence="1" type="ORF">M4486_03725</name>
</gene>
<reference evidence="1" key="1">
    <citation type="submission" date="2022-05" db="EMBL/GenBank/DDBJ databases">
        <title>Genomic analysis of Brachybacterium sp. CBA3104.</title>
        <authorList>
            <person name="Roh S.W."/>
            <person name="Kim Y.B."/>
            <person name="Kim Y."/>
        </authorList>
    </citation>
    <scope>NUCLEOTIDE SEQUENCE</scope>
    <source>
        <strain evidence="1">CBA3104</strain>
    </source>
</reference>
<evidence type="ECO:0000313" key="2">
    <source>
        <dbReference type="Proteomes" id="UP001055868"/>
    </source>
</evidence>
<dbReference type="Proteomes" id="UP001055868">
    <property type="component" value="Chromosome"/>
</dbReference>
<sequence length="191" mass="21033">MLEQYAAHLEMDDEFCDRISSMREDLATLTVDLSRTQQGRTAGHALVDALRYLLESQKGYVEAIVPQDTGNGPTADTSLNLRLGWPTGRDPRGEILGRFVPNARGKGVDVVVFSRDAFQAARQHARHLIPAGQTARTSWQAVWHEGLVADGIWEQRVRDGARTGEIETQAGGSRFRGVPIAMSTLYGEDEA</sequence>
<organism evidence="1 2">
    <name type="scientific">Brachybacterium kimchii</name>
    <dbReference type="NCBI Taxonomy" id="2942909"/>
    <lineage>
        <taxon>Bacteria</taxon>
        <taxon>Bacillati</taxon>
        <taxon>Actinomycetota</taxon>
        <taxon>Actinomycetes</taxon>
        <taxon>Micrococcales</taxon>
        <taxon>Dermabacteraceae</taxon>
        <taxon>Brachybacterium</taxon>
    </lineage>
</organism>
<proteinExistence type="predicted"/>
<accession>A0ABY4N9H2</accession>
<keyword evidence="2" id="KW-1185">Reference proteome</keyword>
<dbReference type="RefSeq" id="WP_249479791.1">
    <property type="nucleotide sequence ID" value="NZ_CP097218.1"/>
</dbReference>
<name>A0ABY4N9H2_9MICO</name>